<proteinExistence type="predicted"/>
<dbReference type="EnsemblMetazoa" id="SSS_577s_mrna">
    <property type="protein sequence ID" value="KAF7494447.1"/>
    <property type="gene ID" value="SSS_577"/>
</dbReference>
<evidence type="ECO:0000313" key="11">
    <source>
        <dbReference type="EnsemblMetazoa" id="KAF7494447.1"/>
    </source>
</evidence>
<keyword evidence="2" id="KW-0444">Lipid biosynthesis</keyword>
<name>A0A834RD46_SARSC</name>
<dbReference type="InterPro" id="IPR013968">
    <property type="entry name" value="PKS_KR"/>
</dbReference>
<keyword evidence="12" id="KW-1185">Reference proteome</keyword>
<evidence type="ECO:0000256" key="6">
    <source>
        <dbReference type="ARBA" id="ARBA00023098"/>
    </source>
</evidence>
<keyword evidence="3" id="KW-0276">Fatty acid metabolism</keyword>
<evidence type="ECO:0000256" key="1">
    <source>
        <dbReference type="ARBA" id="ARBA00022450"/>
    </source>
</evidence>
<protein>
    <submittedName>
        <fullName evidence="10">Fatty acid synthase</fullName>
    </submittedName>
</protein>
<feature type="domain" description="Ketoreductase (KR)" evidence="9">
    <location>
        <begin position="96"/>
        <end position="134"/>
    </location>
</feature>
<keyword evidence="6" id="KW-0443">Lipid metabolism</keyword>
<dbReference type="OrthoDB" id="6142309at2759"/>
<evidence type="ECO:0000313" key="12">
    <source>
        <dbReference type="Proteomes" id="UP000070412"/>
    </source>
</evidence>
<dbReference type="Pfam" id="PF08659">
    <property type="entry name" value="KR"/>
    <property type="match status" value="1"/>
</dbReference>
<reference evidence="10" key="2">
    <citation type="submission" date="2020-01" db="EMBL/GenBank/DDBJ databases">
        <authorList>
            <person name="Korhonen P.K.K."/>
            <person name="Guangxu M.G."/>
            <person name="Wang T.W."/>
            <person name="Stroehlein A.J.S."/>
            <person name="Young N.D."/>
            <person name="Ang C.-S.A."/>
            <person name="Fernando D.W.F."/>
            <person name="Lu H.L."/>
            <person name="Taylor S.T."/>
            <person name="Ehtesham M.E.M."/>
            <person name="Najaraj S.H.N."/>
            <person name="Harsha G.H.G."/>
            <person name="Madugundu A.M."/>
            <person name="Renuse S.R."/>
            <person name="Holt D.H."/>
            <person name="Pandey A.P."/>
            <person name="Papenfuss A.P."/>
            <person name="Gasser R.B.G."/>
            <person name="Fischer K.F."/>
        </authorList>
    </citation>
    <scope>NUCLEOTIDE SEQUENCE</scope>
    <source>
        <strain evidence="10">SSS_KF_BRIS2020</strain>
    </source>
</reference>
<evidence type="ECO:0000313" key="10">
    <source>
        <dbReference type="EMBL" id="KAF7494447.1"/>
    </source>
</evidence>
<evidence type="ECO:0000256" key="3">
    <source>
        <dbReference type="ARBA" id="ARBA00022832"/>
    </source>
</evidence>
<evidence type="ECO:0000256" key="7">
    <source>
        <dbReference type="ARBA" id="ARBA00023160"/>
    </source>
</evidence>
<accession>A0A834RD46</accession>
<dbReference type="Gene3D" id="3.40.50.720">
    <property type="entry name" value="NAD(P)-binding Rossmann-like Domain"/>
    <property type="match status" value="1"/>
</dbReference>
<dbReference type="PANTHER" id="PTHR43775:SF7">
    <property type="entry name" value="FATTY ACID SYNTHASE"/>
    <property type="match status" value="1"/>
</dbReference>
<sequence length="195" mass="22087">MLNKQFHGILLDNLFNFESQSKLIARHRKQIRELMHEDECEKAFRFMASGKHTGKVIICLREEEQSDADSMENFELKIPAVPRTVFIGINHTFCGLGNPGQSNYGYANSVMERICDRRRRDGLHGFAIQWGPIGDVGYIIDNIRGNEIIVCGAVPQRIPSCLNALDRLLQTNFSVCSSLIKADYRSQVVAIKQSD</sequence>
<reference evidence="12" key="1">
    <citation type="journal article" date="2020" name="PLoS Negl. Trop. Dis.">
        <title>High-quality nuclear genome for Sarcoptes scabiei-A critical resource for a neglected parasite.</title>
        <authorList>
            <person name="Korhonen P.K."/>
            <person name="Gasser R.B."/>
            <person name="Ma G."/>
            <person name="Wang T."/>
            <person name="Stroehlein A.J."/>
            <person name="Young N.D."/>
            <person name="Ang C.S."/>
            <person name="Fernando D.D."/>
            <person name="Lu H.C."/>
            <person name="Taylor S."/>
            <person name="Reynolds S.L."/>
            <person name="Mofiz E."/>
            <person name="Najaraj S.H."/>
            <person name="Gowda H."/>
            <person name="Madugundu A."/>
            <person name="Renuse S."/>
            <person name="Holt D."/>
            <person name="Pandey A."/>
            <person name="Papenfuss A.T."/>
            <person name="Fischer K."/>
        </authorList>
    </citation>
    <scope>NUCLEOTIDE SEQUENCE [LARGE SCALE GENOMIC DNA]</scope>
</reference>
<dbReference type="InterPro" id="IPR050091">
    <property type="entry name" value="PKS_NRPS_Biosynth_Enz"/>
</dbReference>
<evidence type="ECO:0000259" key="9">
    <source>
        <dbReference type="Pfam" id="PF08659"/>
    </source>
</evidence>
<dbReference type="GO" id="GO:0016491">
    <property type="term" value="F:oxidoreductase activity"/>
    <property type="evidence" value="ECO:0007669"/>
    <property type="project" value="UniProtKB-KW"/>
</dbReference>
<evidence type="ECO:0000256" key="2">
    <source>
        <dbReference type="ARBA" id="ARBA00022516"/>
    </source>
</evidence>
<evidence type="ECO:0000256" key="5">
    <source>
        <dbReference type="ARBA" id="ARBA00023002"/>
    </source>
</evidence>
<reference evidence="11" key="3">
    <citation type="submission" date="2022-06" db="UniProtKB">
        <authorList>
            <consortium name="EnsemblMetazoa"/>
        </authorList>
    </citation>
    <scope>IDENTIFICATION</scope>
</reference>
<dbReference type="GO" id="GO:0004312">
    <property type="term" value="F:fatty acid synthase activity"/>
    <property type="evidence" value="ECO:0007669"/>
    <property type="project" value="TreeGrafter"/>
</dbReference>
<evidence type="ECO:0000256" key="4">
    <source>
        <dbReference type="ARBA" id="ARBA00022857"/>
    </source>
</evidence>
<keyword evidence="4" id="KW-0521">NADP</keyword>
<keyword evidence="5" id="KW-0560">Oxidoreductase</keyword>
<evidence type="ECO:0000256" key="8">
    <source>
        <dbReference type="ARBA" id="ARBA00023268"/>
    </source>
</evidence>
<dbReference type="PANTHER" id="PTHR43775">
    <property type="entry name" value="FATTY ACID SYNTHASE"/>
    <property type="match status" value="1"/>
</dbReference>
<dbReference type="GO" id="GO:0006633">
    <property type="term" value="P:fatty acid biosynthetic process"/>
    <property type="evidence" value="ECO:0007669"/>
    <property type="project" value="UniProtKB-KW"/>
</dbReference>
<dbReference type="AlphaFoldDB" id="A0A834RD46"/>
<gene>
    <name evidence="10" type="primary">SSS_577g</name>
    <name evidence="10" type="ORF">SSS_577</name>
</gene>
<organism evidence="10">
    <name type="scientific">Sarcoptes scabiei</name>
    <name type="common">Itch mite</name>
    <name type="synonym">Acarus scabiei</name>
    <dbReference type="NCBI Taxonomy" id="52283"/>
    <lineage>
        <taxon>Eukaryota</taxon>
        <taxon>Metazoa</taxon>
        <taxon>Ecdysozoa</taxon>
        <taxon>Arthropoda</taxon>
        <taxon>Chelicerata</taxon>
        <taxon>Arachnida</taxon>
        <taxon>Acari</taxon>
        <taxon>Acariformes</taxon>
        <taxon>Sarcoptiformes</taxon>
        <taxon>Astigmata</taxon>
        <taxon>Psoroptidia</taxon>
        <taxon>Sarcoptoidea</taxon>
        <taxon>Sarcoptidae</taxon>
        <taxon>Sarcoptinae</taxon>
        <taxon>Sarcoptes</taxon>
    </lineage>
</organism>
<keyword evidence="7" id="KW-0275">Fatty acid biosynthesis</keyword>
<keyword evidence="1" id="KW-0596">Phosphopantetheine</keyword>
<dbReference type="Gene3D" id="3.90.180.10">
    <property type="entry name" value="Medium-chain alcohol dehydrogenases, catalytic domain"/>
    <property type="match status" value="1"/>
</dbReference>
<dbReference type="EMBL" id="WVUK01000053">
    <property type="protein sequence ID" value="KAF7494447.1"/>
    <property type="molecule type" value="Genomic_DNA"/>
</dbReference>
<dbReference type="Proteomes" id="UP000070412">
    <property type="component" value="Unassembled WGS sequence"/>
</dbReference>
<keyword evidence="8" id="KW-0511">Multifunctional enzyme</keyword>